<organism evidence="15 16">
    <name type="scientific">Onchocerca flexuosa</name>
    <dbReference type="NCBI Taxonomy" id="387005"/>
    <lineage>
        <taxon>Eukaryota</taxon>
        <taxon>Metazoa</taxon>
        <taxon>Ecdysozoa</taxon>
        <taxon>Nematoda</taxon>
        <taxon>Chromadorea</taxon>
        <taxon>Rhabditida</taxon>
        <taxon>Spirurina</taxon>
        <taxon>Spiruromorpha</taxon>
        <taxon>Filarioidea</taxon>
        <taxon>Onchocercidae</taxon>
        <taxon>Onchocerca</taxon>
    </lineage>
</organism>
<feature type="compositionally biased region" description="Polar residues" evidence="11">
    <location>
        <begin position="1909"/>
        <end position="1919"/>
    </location>
</feature>
<proteinExistence type="predicted"/>
<feature type="compositionally biased region" description="Basic and acidic residues" evidence="11">
    <location>
        <begin position="1842"/>
        <end position="1864"/>
    </location>
</feature>
<dbReference type="GO" id="GO:0006357">
    <property type="term" value="P:regulation of transcription by RNA polymerase II"/>
    <property type="evidence" value="ECO:0007669"/>
    <property type="project" value="InterPro"/>
</dbReference>
<dbReference type="Gene3D" id="3.30.40.10">
    <property type="entry name" value="Zinc/RING finger domain, C3HC4 (zinc finger)"/>
    <property type="match status" value="2"/>
</dbReference>
<dbReference type="PROSITE" id="PS00633">
    <property type="entry name" value="BROMODOMAIN_1"/>
    <property type="match status" value="1"/>
</dbReference>
<evidence type="ECO:0000313" key="16">
    <source>
        <dbReference type="Proteomes" id="UP000242913"/>
    </source>
</evidence>
<dbReference type="Gene3D" id="1.20.920.10">
    <property type="entry name" value="Bromodomain-like"/>
    <property type="match status" value="1"/>
</dbReference>
<evidence type="ECO:0000256" key="2">
    <source>
        <dbReference type="ARBA" id="ARBA00022723"/>
    </source>
</evidence>
<dbReference type="InterPro" id="IPR019786">
    <property type="entry name" value="Zinc_finger_PHD-type_CS"/>
</dbReference>
<dbReference type="GO" id="GO:0008270">
    <property type="term" value="F:zinc ion binding"/>
    <property type="evidence" value="ECO:0007669"/>
    <property type="project" value="UniProtKB-KW"/>
</dbReference>
<evidence type="ECO:0000256" key="5">
    <source>
        <dbReference type="ARBA" id="ARBA00023015"/>
    </source>
</evidence>
<gene>
    <name evidence="15" type="ORF">X798_05169</name>
</gene>
<feature type="compositionally biased region" description="Basic residues" evidence="11">
    <location>
        <begin position="1"/>
        <end position="10"/>
    </location>
</feature>
<evidence type="ECO:0008006" key="17">
    <source>
        <dbReference type="Google" id="ProtNLM"/>
    </source>
</evidence>
<dbReference type="InterPro" id="IPR018501">
    <property type="entry name" value="DDT_dom"/>
</dbReference>
<evidence type="ECO:0000256" key="6">
    <source>
        <dbReference type="ARBA" id="ARBA00023117"/>
    </source>
</evidence>
<dbReference type="PROSITE" id="PS50016">
    <property type="entry name" value="ZF_PHD_2"/>
    <property type="match status" value="2"/>
</dbReference>
<dbReference type="PRINTS" id="PR00503">
    <property type="entry name" value="BROMODOMAIN"/>
</dbReference>
<evidence type="ECO:0000259" key="14">
    <source>
        <dbReference type="PROSITE" id="PS50827"/>
    </source>
</evidence>
<feature type="compositionally biased region" description="Low complexity" evidence="11">
    <location>
        <begin position="33"/>
        <end position="43"/>
    </location>
</feature>
<keyword evidence="6 9" id="KW-0103">Bromodomain</keyword>
<keyword evidence="16" id="KW-1185">Reference proteome</keyword>
<evidence type="ECO:0000313" key="15">
    <source>
        <dbReference type="EMBL" id="OZC07858.1"/>
    </source>
</evidence>
<feature type="region of interest" description="Disordered" evidence="11">
    <location>
        <begin position="1164"/>
        <end position="1250"/>
    </location>
</feature>
<dbReference type="InterPro" id="IPR038028">
    <property type="entry name" value="BPTF"/>
</dbReference>
<feature type="region of interest" description="Disordered" evidence="11">
    <location>
        <begin position="887"/>
        <end position="909"/>
    </location>
</feature>
<dbReference type="Pfam" id="PF00439">
    <property type="entry name" value="Bromodomain"/>
    <property type="match status" value="1"/>
</dbReference>
<feature type="domain" description="PHD-type" evidence="13">
    <location>
        <begin position="1934"/>
        <end position="1985"/>
    </location>
</feature>
<dbReference type="InterPro" id="IPR013083">
    <property type="entry name" value="Znf_RING/FYVE/PHD"/>
</dbReference>
<name>A0A238BTG3_9BILA</name>
<dbReference type="GO" id="GO:0016589">
    <property type="term" value="C:NURF complex"/>
    <property type="evidence" value="ECO:0007669"/>
    <property type="project" value="InterPro"/>
</dbReference>
<feature type="region of interest" description="Disordered" evidence="11">
    <location>
        <begin position="1"/>
        <end position="84"/>
    </location>
</feature>
<feature type="compositionally biased region" description="Acidic residues" evidence="11">
    <location>
        <begin position="1194"/>
        <end position="1208"/>
    </location>
</feature>
<keyword evidence="3 10" id="KW-0863">Zinc-finger</keyword>
<dbReference type="PANTHER" id="PTHR45975:SF2">
    <property type="entry name" value="NUCLEOSOME-REMODELING FACTOR SUBUNIT BPTF"/>
    <property type="match status" value="1"/>
</dbReference>
<keyword evidence="8" id="KW-0539">Nucleus</keyword>
<evidence type="ECO:0000256" key="8">
    <source>
        <dbReference type="ARBA" id="ARBA00023242"/>
    </source>
</evidence>
<evidence type="ECO:0000256" key="1">
    <source>
        <dbReference type="ARBA" id="ARBA00004123"/>
    </source>
</evidence>
<feature type="compositionally biased region" description="Polar residues" evidence="11">
    <location>
        <begin position="1882"/>
        <end position="1897"/>
    </location>
</feature>
<evidence type="ECO:0000256" key="3">
    <source>
        <dbReference type="ARBA" id="ARBA00022771"/>
    </source>
</evidence>
<dbReference type="Proteomes" id="UP000242913">
    <property type="component" value="Unassembled WGS sequence"/>
</dbReference>
<feature type="domain" description="Bromo" evidence="12">
    <location>
        <begin position="2089"/>
        <end position="2159"/>
    </location>
</feature>
<dbReference type="Pfam" id="PF15613">
    <property type="entry name" value="WSD"/>
    <property type="match status" value="1"/>
</dbReference>
<dbReference type="PANTHER" id="PTHR45975">
    <property type="entry name" value="NUCLEOSOME-REMODELING FACTOR SUBUNIT BPTF"/>
    <property type="match status" value="1"/>
</dbReference>
<dbReference type="InterPro" id="IPR059153">
    <property type="entry name" value="NSD_PHD-1st"/>
</dbReference>
<evidence type="ECO:0000256" key="7">
    <source>
        <dbReference type="ARBA" id="ARBA00023163"/>
    </source>
</evidence>
<evidence type="ECO:0000256" key="11">
    <source>
        <dbReference type="SAM" id="MobiDB-lite"/>
    </source>
</evidence>
<evidence type="ECO:0000259" key="13">
    <source>
        <dbReference type="PROSITE" id="PS50016"/>
    </source>
</evidence>
<dbReference type="CDD" id="cd05509">
    <property type="entry name" value="Bromo_gcn5_like"/>
    <property type="match status" value="1"/>
</dbReference>
<feature type="region of interest" description="Disordered" evidence="11">
    <location>
        <begin position="1835"/>
        <end position="1923"/>
    </location>
</feature>
<dbReference type="SUPFAM" id="SSF47370">
    <property type="entry name" value="Bromodomain"/>
    <property type="match status" value="1"/>
</dbReference>
<keyword evidence="7" id="KW-0804">Transcription</keyword>
<feature type="compositionally biased region" description="Low complexity" evidence="11">
    <location>
        <begin position="71"/>
        <end position="83"/>
    </location>
</feature>
<dbReference type="InterPro" id="IPR036427">
    <property type="entry name" value="Bromodomain-like_sf"/>
</dbReference>
<feature type="domain" description="DDT" evidence="14">
    <location>
        <begin position="155"/>
        <end position="215"/>
    </location>
</feature>
<sequence>MPRGRPRGRGRALAGKAAAKYSPTTSSGRNRSYAKANSSSAKSKSAKASKSKESRQAWDESDDEYDRPDYYTDSSGDFDSDTSITQRNSAAIDFEDEVEDEEIEETSSVASRVPTPGASLYETDESLECPWLEIPAEQLPVLKLPKGSEDLLIEEKYLFDALEVYETCRWYYQAIRLSPFLFEDFCAALSTESQTNLLAEIHIALLKLSLKDDDDEQIILSVQDTNNSFNIMLQLLEPMTYAEVLRQYLESDPQRFPAHVLEAASGNYPFVGIEQRLIVLSWLCDRFFQTNEYRNIMRNEGKLKVDEHCRECGKPGNVLLCDGCEACYHLSCTNLADVPDGKWLCQVCELHKVHGVTDCQIPNYRSLRMPMRFKPLGRDRHGRLYWFMVRRIFVQDDTDGSVHYYSTLPQLYFLLNMLSVNDYEKHLAAVFMDLLPLIEEHMRMTLQITSDYGRSARTRNKTDFYLHADNVMRMGDILAKPLFSQLRESDDERTMVGIGSAKHIEVSKYLLLCKVEELLGFTGNCLKDTFWTAGMQTHEVIMKKEIIETSFRTVSASGDIEKIYSVELGFRLGEGDTLARYVNQYSINEYAKNPIQRAKERDKKKYMSGRFSLMDEGEFEWTLTKGRTLTGTPVQIGKIIQNSMEDFAQKIPSFLMHRLWKRDGLDYFKKGLNAPPTVELLKDLLLRFECAIRRPVFHSVWWNSLGHTRLIRITAKDRERRQRYEIKKKKQERELWAAEPDDDEVIWVKHLKVGSILKRTLWRQNDEGYRVNGRGALGGWLWKSKTFHRTFIPQAEKPSIDGNLEPTTLANRKAIHLEKFVRRLNQWRTAEFKGEERKWQKEVLKKCYSPTCRMGMMPLSVTSENDNVQGCYSLACRQAIVQSMERTTSGVVHARPPTSLSSKSRQENGKDVKVMEMNKPFPLPVPFDYRVRRTGEQSLLVLPQRALKRLARQGGVNLNYFAPGFHRMAKSNNQVWNYPCQRPLFDNCWRYLVLRAQSYHSIALHLRVLYACVRWADMHREPDEDFRVTVHLADHDEVRTVIGHKEYPPDGMYEQYKLSIELIPLDDNVELDDANEGLGSVAYHPSKSLEKTLRKRKVAKGRSENGAIRKDHVKVIERWIDGVELKPWEIANYWKNVENRTKRSLAAPSVVTVNNRFPTPFVKHNESALVHPNRISAEKRRPQPKRMPDYDYDVKDDEEEDEDDEYVDVETLPSIAQTKSVSSLEPKMKVPRLSEPRPERQLSGSPYKAQWQNPNVHRQYEQMASRSGELLGGGKYTMFQKTDGTLCRVMVYQNRSTQGTRTTSTPGSVRPPSVITSQSRIGNYQHESLRIPVTRRVVSVPSSSHGPPVAPIGKRLLLIRRSDGTTQYLRPVTSGADTPGAYRAVRATQAGGATISDIRGPPTSSSFVRPVGATRTIFTGNQSMGRVVRLPARTVTVINQSSIAGNQPSSSVRFARMQPNTQRRVDGDEVLSDQSAGLVTAHMEEEYRLLAERNHRSSGRLPGSNPNSGISLFRNGRIVSSTRPAVTVQPRQGLVAAVHSSLEQQTSSSGQIFGDHDPMDSSGSSTIGGGRYANMVRTAESRAAGITRVRPGAELGRAEHHGRVLSLYGRTHMSQLTESTDMPSWVGHNYADSRTHTKYVGTIDVRSNLYIRPFEQVDQRIIKEMLDNMITEVCVMDAENGWHRRHIRRIFEKRQEERRRREMQERALKIERLSARQLEVDLGERIERFKREVNKRRLKLEDRAETEAGMIAPWRRPRSRPEKRVREIYTDSNAQLQAIAAMPVEPSTISLGGILHPDETKSSKVDEQSIIQLPSGYDNEQCPKTTGLIPNLSIQQQSRQLSPKDHSLMDSKQQMEDSSQQRRNERSKKKKSWDEHFIKNEPMSTSQTSVGNETKLSGKTREEQRRVTRGNTPATSSRPETAYSESIPDIDVTKRHCKCNQPYDPKKFYVGCDLCYRWFHGKCVGISERKSKKMTNWMCENCAEEQKNSEQASFYLLLVRLIMNCIVFVKLHTMIRSSMLDVMDVRDGSIRSVLALLKSVEAERAAEYLCPQCMRNKQIDCESSTFSSPLVLLERADFELLWHVFDSLKDHRTSWPFRKAVDRKEHPDYYSVIEKPMDLSIVQQKLKNYKYHNLEEFMADITQIFENARIFNSNDSAIYHCAEILEKKFHKEMVEIKSAIGTRTSGQKKVKMLKYLFEKLM</sequence>
<dbReference type="SMART" id="SM00571">
    <property type="entry name" value="DDT"/>
    <property type="match status" value="1"/>
</dbReference>
<feature type="compositionally biased region" description="Basic and acidic residues" evidence="11">
    <location>
        <begin position="1226"/>
        <end position="1240"/>
    </location>
</feature>
<reference evidence="15 16" key="1">
    <citation type="submission" date="2015-12" db="EMBL/GenBank/DDBJ databases">
        <title>Draft genome of the nematode, Onchocerca flexuosa.</title>
        <authorList>
            <person name="Mitreva M."/>
        </authorList>
    </citation>
    <scope>NUCLEOTIDE SEQUENCE [LARGE SCALE GENOMIC DNA]</scope>
    <source>
        <strain evidence="15">Red Deer</strain>
    </source>
</reference>
<protein>
    <recommendedName>
        <fullName evidence="17">PHD-finger</fullName>
    </recommendedName>
</protein>
<dbReference type="InterPro" id="IPR028941">
    <property type="entry name" value="WHIM2_dom"/>
</dbReference>
<feature type="compositionally biased region" description="Polar residues" evidence="11">
    <location>
        <begin position="1214"/>
        <end position="1223"/>
    </location>
</feature>
<dbReference type="SMART" id="SM00297">
    <property type="entry name" value="BROMO"/>
    <property type="match status" value="1"/>
</dbReference>
<feature type="compositionally biased region" description="Basic and acidic residues" evidence="11">
    <location>
        <begin position="1176"/>
        <end position="1193"/>
    </location>
</feature>
<dbReference type="InterPro" id="IPR018359">
    <property type="entry name" value="Bromodomain_CS"/>
</dbReference>
<dbReference type="Pfam" id="PF02791">
    <property type="entry name" value="DDT"/>
    <property type="match status" value="1"/>
</dbReference>
<evidence type="ECO:0000256" key="10">
    <source>
        <dbReference type="PROSITE-ProRule" id="PRU00146"/>
    </source>
</evidence>
<dbReference type="GO" id="GO:0000978">
    <property type="term" value="F:RNA polymerase II cis-regulatory region sequence-specific DNA binding"/>
    <property type="evidence" value="ECO:0007669"/>
    <property type="project" value="TreeGrafter"/>
</dbReference>
<dbReference type="SUPFAM" id="SSF57903">
    <property type="entry name" value="FYVE/PHD zinc finger"/>
    <property type="match status" value="2"/>
</dbReference>
<evidence type="ECO:0000256" key="9">
    <source>
        <dbReference type="PROSITE-ProRule" id="PRU00035"/>
    </source>
</evidence>
<dbReference type="PROSITE" id="PS01359">
    <property type="entry name" value="ZF_PHD_1"/>
    <property type="match status" value="2"/>
</dbReference>
<dbReference type="InterPro" id="IPR001487">
    <property type="entry name" value="Bromodomain"/>
</dbReference>
<dbReference type="Pfam" id="PF23011">
    <property type="entry name" value="PHD-1st_NSD"/>
    <property type="match status" value="1"/>
</dbReference>
<dbReference type="PROSITE" id="PS50827">
    <property type="entry name" value="DDT"/>
    <property type="match status" value="1"/>
</dbReference>
<dbReference type="PROSITE" id="PS50014">
    <property type="entry name" value="BROMODOMAIN_2"/>
    <property type="match status" value="1"/>
</dbReference>
<dbReference type="InterPro" id="IPR011011">
    <property type="entry name" value="Znf_FYVE_PHD"/>
</dbReference>
<evidence type="ECO:0000259" key="12">
    <source>
        <dbReference type="PROSITE" id="PS50014"/>
    </source>
</evidence>
<evidence type="ECO:0000256" key="4">
    <source>
        <dbReference type="ARBA" id="ARBA00022833"/>
    </source>
</evidence>
<dbReference type="OrthoDB" id="784962at2759"/>
<keyword evidence="2" id="KW-0479">Metal-binding</keyword>
<feature type="region of interest" description="Disordered" evidence="11">
    <location>
        <begin position="1548"/>
        <end position="1569"/>
    </location>
</feature>
<dbReference type="SMART" id="SM00249">
    <property type="entry name" value="PHD"/>
    <property type="match status" value="2"/>
</dbReference>
<dbReference type="InterPro" id="IPR019787">
    <property type="entry name" value="Znf_PHD-finger"/>
</dbReference>
<dbReference type="EMBL" id="KZ270020">
    <property type="protein sequence ID" value="OZC07858.1"/>
    <property type="molecule type" value="Genomic_DNA"/>
</dbReference>
<comment type="subcellular location">
    <subcellularLocation>
        <location evidence="1">Nucleus</location>
    </subcellularLocation>
</comment>
<feature type="domain" description="PHD-type" evidence="13">
    <location>
        <begin position="306"/>
        <end position="351"/>
    </location>
</feature>
<keyword evidence="4" id="KW-0862">Zinc</keyword>
<feature type="compositionally biased region" description="Low complexity" evidence="11">
    <location>
        <begin position="11"/>
        <end position="20"/>
    </location>
</feature>
<dbReference type="InterPro" id="IPR001965">
    <property type="entry name" value="Znf_PHD"/>
</dbReference>
<keyword evidence="5" id="KW-0805">Transcription regulation</keyword>
<dbReference type="Pfam" id="PF00628">
    <property type="entry name" value="PHD"/>
    <property type="match status" value="1"/>
</dbReference>
<accession>A0A238BTG3</accession>